<feature type="domain" description="Cupin type-2" evidence="1">
    <location>
        <begin position="38"/>
        <end position="105"/>
    </location>
</feature>
<evidence type="ECO:0000313" key="2">
    <source>
        <dbReference type="EMBL" id="ALO25269.1"/>
    </source>
</evidence>
<dbReference type="AlphaFoldDB" id="A0A0E3BJP7"/>
<dbReference type="Pfam" id="PF07883">
    <property type="entry name" value="Cupin_2"/>
    <property type="match status" value="1"/>
</dbReference>
<dbReference type="SUPFAM" id="SSF51182">
    <property type="entry name" value="RmlC-like cupins"/>
    <property type="match status" value="1"/>
</dbReference>
<protein>
    <submittedName>
        <fullName evidence="2">Cupin domain protein</fullName>
    </submittedName>
</protein>
<dbReference type="InterPro" id="IPR011051">
    <property type="entry name" value="RmlC_Cupin_sf"/>
</dbReference>
<evidence type="ECO:0000259" key="1">
    <source>
        <dbReference type="Pfam" id="PF07883"/>
    </source>
</evidence>
<dbReference type="RefSeq" id="WP_002741540.1">
    <property type="nucleotide sequence ID" value="NZ_CP012029.1"/>
</dbReference>
<gene>
    <name evidence="2" type="ORF">LBBP_00949</name>
</gene>
<name>A0A0E3BJP7_LEPBO</name>
<dbReference type="InterPro" id="IPR014710">
    <property type="entry name" value="RmlC-like_jellyroll"/>
</dbReference>
<reference evidence="2 3" key="1">
    <citation type="journal article" date="2015" name="PLoS Negl. Trop. Dis.">
        <title>Distribution of Plasmids in Distinct Leptospira Pathogenic Species.</title>
        <authorList>
            <person name="Wang Y."/>
            <person name="Zhuang X."/>
            <person name="Zhong Y."/>
            <person name="Zhang C."/>
            <person name="Zhang Y."/>
            <person name="Zeng L."/>
            <person name="Zhu Y."/>
            <person name="He P."/>
            <person name="Dong K."/>
            <person name="Pal U."/>
            <person name="Guo X."/>
            <person name="Qin J."/>
        </authorList>
    </citation>
    <scope>NUCLEOTIDE SEQUENCE [LARGE SCALE GENOMIC DNA]</scope>
    <source>
        <strain evidence="2 3">56604</strain>
    </source>
</reference>
<evidence type="ECO:0000313" key="3">
    <source>
        <dbReference type="Proteomes" id="UP000058857"/>
    </source>
</evidence>
<dbReference type="PATRIC" id="fig|280505.15.peg.924"/>
<dbReference type="Gene3D" id="2.60.120.10">
    <property type="entry name" value="Jelly Rolls"/>
    <property type="match status" value="1"/>
</dbReference>
<dbReference type="Proteomes" id="UP000058857">
    <property type="component" value="Chromosome 1"/>
</dbReference>
<dbReference type="EMBL" id="CP012029">
    <property type="protein sequence ID" value="ALO25269.1"/>
    <property type="molecule type" value="Genomic_DNA"/>
</dbReference>
<sequence>MQFAKIKLEYEPDYNVKASRFDQILNLPQGTPFGSAIANLNKGETIKMHNHDEFEIFVILHGEALFSDGKIEKNVFKDDVIFLNPEHMHSFTNLKEDELSILSIWWHCKQ</sequence>
<organism evidence="2">
    <name type="scientific">Leptospira borgpetersenii serovar Ballum</name>
    <dbReference type="NCBI Taxonomy" id="280505"/>
    <lineage>
        <taxon>Bacteria</taxon>
        <taxon>Pseudomonadati</taxon>
        <taxon>Spirochaetota</taxon>
        <taxon>Spirochaetia</taxon>
        <taxon>Leptospirales</taxon>
        <taxon>Leptospiraceae</taxon>
        <taxon>Leptospira</taxon>
    </lineage>
</organism>
<dbReference type="InterPro" id="IPR013096">
    <property type="entry name" value="Cupin_2"/>
</dbReference>
<accession>A0A0E3BJP7</accession>
<proteinExistence type="predicted"/>